<keyword evidence="3" id="KW-0732">Signal</keyword>
<protein>
    <submittedName>
        <fullName evidence="5">Glycine zipper 2TM domain-containing protein</fullName>
    </submittedName>
</protein>
<feature type="chain" id="PRO_5031484490" evidence="3">
    <location>
        <begin position="24"/>
        <end position="150"/>
    </location>
</feature>
<organism evidence="5 6">
    <name type="scientific">Massilia forsythiae</name>
    <dbReference type="NCBI Taxonomy" id="2728020"/>
    <lineage>
        <taxon>Bacteria</taxon>
        <taxon>Pseudomonadati</taxon>
        <taxon>Pseudomonadota</taxon>
        <taxon>Betaproteobacteria</taxon>
        <taxon>Burkholderiales</taxon>
        <taxon>Oxalobacteraceae</taxon>
        <taxon>Telluria group</taxon>
        <taxon>Massilia</taxon>
    </lineage>
</organism>
<dbReference type="InterPro" id="IPR008816">
    <property type="entry name" value="Gly_zipper_2TM_dom"/>
</dbReference>
<evidence type="ECO:0000256" key="3">
    <source>
        <dbReference type="SAM" id="SignalP"/>
    </source>
</evidence>
<dbReference type="KEGG" id="mfy:HH212_12245"/>
<dbReference type="InterPro" id="IPR051407">
    <property type="entry name" value="Bact_OM_lipoprot/Surf_antigen"/>
</dbReference>
<dbReference type="EMBL" id="CP051685">
    <property type="protein sequence ID" value="QJE00697.1"/>
    <property type="molecule type" value="Genomic_DNA"/>
</dbReference>
<keyword evidence="2" id="KW-0472">Membrane</keyword>
<dbReference type="PANTHER" id="PTHR35603">
    <property type="match status" value="1"/>
</dbReference>
<evidence type="ECO:0000259" key="4">
    <source>
        <dbReference type="Pfam" id="PF05433"/>
    </source>
</evidence>
<keyword evidence="6" id="KW-1185">Reference proteome</keyword>
<evidence type="ECO:0000313" key="5">
    <source>
        <dbReference type="EMBL" id="QJE00697.1"/>
    </source>
</evidence>
<feature type="domain" description="Glycine zipper 2TM" evidence="4">
    <location>
        <begin position="61"/>
        <end position="100"/>
    </location>
</feature>
<dbReference type="PANTHER" id="PTHR35603:SF2">
    <property type="entry name" value="OUTER MEMBRANE LIPOPROTEIN"/>
    <property type="match status" value="1"/>
</dbReference>
<dbReference type="Pfam" id="PF05433">
    <property type="entry name" value="Rick_17kDa_Anti"/>
    <property type="match status" value="1"/>
</dbReference>
<feature type="signal peptide" evidence="3">
    <location>
        <begin position="1"/>
        <end position="23"/>
    </location>
</feature>
<dbReference type="GO" id="GO:0019867">
    <property type="term" value="C:outer membrane"/>
    <property type="evidence" value="ECO:0007669"/>
    <property type="project" value="InterPro"/>
</dbReference>
<dbReference type="RefSeq" id="WP_170202728.1">
    <property type="nucleotide sequence ID" value="NZ_CP051685.1"/>
</dbReference>
<dbReference type="Proteomes" id="UP000502415">
    <property type="component" value="Chromosome"/>
</dbReference>
<sequence>MKNIAIRTIARAALVAAFVTAGAAPAVSQAAPQNHYNQCSNCGTVVSTNTYQRDAERGSGLGAAGGAVLGGLVGNQVGSGNGRTLATIAGAVGGAYGGNRLERNMKAVTYTDVRVKMANGGHRTFTEQGNPRFRNGDRVRVQQGRLVHQG</sequence>
<proteinExistence type="predicted"/>
<dbReference type="AlphaFoldDB" id="A0A7Z2VXL2"/>
<evidence type="ECO:0000313" key="6">
    <source>
        <dbReference type="Proteomes" id="UP000502415"/>
    </source>
</evidence>
<gene>
    <name evidence="5" type="ORF">HH212_12245</name>
</gene>
<comment type="subcellular location">
    <subcellularLocation>
        <location evidence="1">Membrane</location>
    </subcellularLocation>
</comment>
<evidence type="ECO:0000256" key="2">
    <source>
        <dbReference type="ARBA" id="ARBA00023136"/>
    </source>
</evidence>
<reference evidence="5 6" key="1">
    <citation type="submission" date="2020-04" db="EMBL/GenBank/DDBJ databases">
        <title>Genome sequencing of novel species.</title>
        <authorList>
            <person name="Heo J."/>
            <person name="Kim S.-J."/>
            <person name="Kim J.-S."/>
            <person name="Hong S.-B."/>
            <person name="Kwon S.-W."/>
        </authorList>
    </citation>
    <scope>NUCLEOTIDE SEQUENCE [LARGE SCALE GENOMIC DNA]</scope>
    <source>
        <strain evidence="5 6">GN2-R2</strain>
    </source>
</reference>
<accession>A0A7Z2VXL2</accession>
<name>A0A7Z2VXL2_9BURK</name>
<evidence type="ECO:0000256" key="1">
    <source>
        <dbReference type="ARBA" id="ARBA00004370"/>
    </source>
</evidence>